<organism evidence="1">
    <name type="scientific">viral metagenome</name>
    <dbReference type="NCBI Taxonomy" id="1070528"/>
    <lineage>
        <taxon>unclassified sequences</taxon>
        <taxon>metagenomes</taxon>
        <taxon>organismal metagenomes</taxon>
    </lineage>
</organism>
<name>A0A6C0AM87_9ZZZZ</name>
<sequence length="76" mass="8950">MSQFDFDYEFYFTNDFDANVILQSDAPDKSQAFQDYINSKIQEIKIVLNLHGGVHKLSTFHEENSVRYKVTLEKLQ</sequence>
<proteinExistence type="predicted"/>
<protein>
    <submittedName>
        <fullName evidence="1">Uncharacterized protein</fullName>
    </submittedName>
</protein>
<accession>A0A6C0AM87</accession>
<dbReference type="EMBL" id="MN740714">
    <property type="protein sequence ID" value="QHS80603.1"/>
    <property type="molecule type" value="Genomic_DNA"/>
</dbReference>
<dbReference type="EMBL" id="MN740715">
    <property type="protein sequence ID" value="QHS80659.1"/>
    <property type="molecule type" value="Genomic_DNA"/>
</dbReference>
<dbReference type="AlphaFoldDB" id="A0A6C0AM87"/>
<reference evidence="1" key="1">
    <citation type="journal article" date="2020" name="Nature">
        <title>Giant virus diversity and host interactions through global metagenomics.</title>
        <authorList>
            <person name="Schulz F."/>
            <person name="Roux S."/>
            <person name="Paez-Espino D."/>
            <person name="Jungbluth S."/>
            <person name="Walsh D.A."/>
            <person name="Denef V.J."/>
            <person name="McMahon K.D."/>
            <person name="Konstantinidis K.T."/>
            <person name="Eloe-Fadrosh E.A."/>
            <person name="Kyrpides N.C."/>
            <person name="Woyke T."/>
        </authorList>
    </citation>
    <scope>NUCLEOTIDE SEQUENCE</scope>
    <source>
        <strain evidence="1">GVMAG-S-1091796-13</strain>
    </source>
</reference>
<evidence type="ECO:0000313" key="1">
    <source>
        <dbReference type="EMBL" id="QHS80603.1"/>
    </source>
</evidence>